<reference evidence="2 3" key="1">
    <citation type="submission" date="2016-06" db="EMBL/GenBank/DDBJ databases">
        <authorList>
            <consortium name="Pathogen Informatics"/>
        </authorList>
    </citation>
    <scope>NUCLEOTIDE SEQUENCE [LARGE SCALE GENOMIC DNA]</scope>
</reference>
<gene>
    <name evidence="2" type="primary">PowCR01_000018800</name>
    <name evidence="2" type="ORF">POWCR01_000018800</name>
</gene>
<evidence type="ECO:0000313" key="2">
    <source>
        <dbReference type="EMBL" id="SBT72108.1"/>
    </source>
</evidence>
<name>A0A1C3KEP7_PLAOA</name>
<keyword evidence="1" id="KW-0812">Transmembrane</keyword>
<accession>A0A1C3KEP7</accession>
<protein>
    <submittedName>
        <fullName evidence="2">PIR protein</fullName>
    </submittedName>
</protein>
<dbReference type="Proteomes" id="UP000243200">
    <property type="component" value="Unassembled WGS sequence"/>
</dbReference>
<feature type="transmembrane region" description="Helical" evidence="1">
    <location>
        <begin position="135"/>
        <end position="156"/>
    </location>
</feature>
<dbReference type="VEuPathDB" id="PlasmoDB:POWCR01_000018800"/>
<evidence type="ECO:0000313" key="3">
    <source>
        <dbReference type="Proteomes" id="UP000243200"/>
    </source>
</evidence>
<proteinExistence type="predicted"/>
<dbReference type="VEuPathDB" id="PlasmoDB:PocGH01_00222000"/>
<sequence length="214" mass="25431">MVVKIVAKVPNKHDLFPKFENTTFQDCDNTDKSLNDIRTKDIDLYNHGCSFEKAYKYADILYTASKPEYVCPYINEWLNNKKKSYTSNGEKCDKVQMWNNYIENLWIQLQNNPEFTKNWCTRTTDTYACSNLSPYAIIFLVSFFVFAVVLTVFFLLNNISTLKHRLHTFINKNERMRNHISDYDSQEILDYSENSRKNLLKEKINLTYHSTENY</sequence>
<keyword evidence="1" id="KW-1133">Transmembrane helix</keyword>
<organism evidence="2 3">
    <name type="scientific">Plasmodium ovale</name>
    <name type="common">malaria parasite P. ovale</name>
    <dbReference type="NCBI Taxonomy" id="36330"/>
    <lineage>
        <taxon>Eukaryota</taxon>
        <taxon>Sar</taxon>
        <taxon>Alveolata</taxon>
        <taxon>Apicomplexa</taxon>
        <taxon>Aconoidasida</taxon>
        <taxon>Haemosporida</taxon>
        <taxon>Plasmodiidae</taxon>
        <taxon>Plasmodium</taxon>
        <taxon>Plasmodium (Plasmodium)</taxon>
    </lineage>
</organism>
<dbReference type="EMBL" id="FLRJ01000027">
    <property type="protein sequence ID" value="SBT72108.1"/>
    <property type="molecule type" value="Genomic_DNA"/>
</dbReference>
<keyword evidence="1" id="KW-0472">Membrane</keyword>
<evidence type="ECO:0000256" key="1">
    <source>
        <dbReference type="SAM" id="Phobius"/>
    </source>
</evidence>
<dbReference type="OrthoDB" id="10292787at2759"/>
<dbReference type="AlphaFoldDB" id="A0A1C3KEP7"/>